<evidence type="ECO:0000259" key="8">
    <source>
        <dbReference type="Pfam" id="PF25183"/>
    </source>
</evidence>
<accession>A0ABW9KJX7</accession>
<evidence type="ECO:0000313" key="10">
    <source>
        <dbReference type="Proteomes" id="UP001634747"/>
    </source>
</evidence>
<evidence type="ECO:0000256" key="4">
    <source>
        <dbReference type="ARBA" id="ARBA00022692"/>
    </source>
</evidence>
<dbReference type="EMBL" id="JBJYXY010000001">
    <property type="protein sequence ID" value="MFN2976049.1"/>
    <property type="molecule type" value="Genomic_DNA"/>
</dbReference>
<evidence type="ECO:0000256" key="5">
    <source>
        <dbReference type="ARBA" id="ARBA00023136"/>
    </source>
</evidence>
<proteinExistence type="predicted"/>
<feature type="chain" id="PRO_5046324562" evidence="7">
    <location>
        <begin position="31"/>
        <end position="1075"/>
    </location>
</feature>
<dbReference type="Pfam" id="PF25183">
    <property type="entry name" value="OMP_b-brl_4"/>
    <property type="match status" value="1"/>
</dbReference>
<keyword evidence="10" id="KW-1185">Reference proteome</keyword>
<comment type="subcellular location">
    <subcellularLocation>
        <location evidence="1">Cell outer membrane</location>
        <topology evidence="1">Multi-pass membrane protein</topology>
    </subcellularLocation>
</comment>
<dbReference type="Gene3D" id="2.60.40.1120">
    <property type="entry name" value="Carboxypeptidase-like, regulatory domain"/>
    <property type="match status" value="1"/>
</dbReference>
<organism evidence="9 10">
    <name type="scientific">Terriglobus aquaticus</name>
    <dbReference type="NCBI Taxonomy" id="940139"/>
    <lineage>
        <taxon>Bacteria</taxon>
        <taxon>Pseudomonadati</taxon>
        <taxon>Acidobacteriota</taxon>
        <taxon>Terriglobia</taxon>
        <taxon>Terriglobales</taxon>
        <taxon>Acidobacteriaceae</taxon>
        <taxon>Terriglobus</taxon>
    </lineage>
</organism>
<keyword evidence="6" id="KW-0998">Cell outer membrane</keyword>
<protein>
    <submittedName>
        <fullName evidence="9">Carboxypeptidase regulatory-like domain-containing protein</fullName>
    </submittedName>
</protein>
<dbReference type="RefSeq" id="WP_263412455.1">
    <property type="nucleotide sequence ID" value="NZ_BAABBH010000001.1"/>
</dbReference>
<dbReference type="PANTHER" id="PTHR30069">
    <property type="entry name" value="TONB-DEPENDENT OUTER MEMBRANE RECEPTOR"/>
    <property type="match status" value="1"/>
</dbReference>
<comment type="caution">
    <text evidence="9">The sequence shown here is derived from an EMBL/GenBank/DDBJ whole genome shotgun (WGS) entry which is preliminary data.</text>
</comment>
<name>A0ABW9KJX7_9BACT</name>
<evidence type="ECO:0000313" key="9">
    <source>
        <dbReference type="EMBL" id="MFN2976049.1"/>
    </source>
</evidence>
<dbReference type="PANTHER" id="PTHR30069:SF46">
    <property type="entry name" value="OAR PROTEIN"/>
    <property type="match status" value="1"/>
</dbReference>
<dbReference type="SUPFAM" id="SSF49452">
    <property type="entry name" value="Starch-binding domain-like"/>
    <property type="match status" value="1"/>
</dbReference>
<keyword evidence="2" id="KW-0813">Transport</keyword>
<dbReference type="InterPro" id="IPR039426">
    <property type="entry name" value="TonB-dep_rcpt-like"/>
</dbReference>
<keyword evidence="3" id="KW-1134">Transmembrane beta strand</keyword>
<dbReference type="SUPFAM" id="SSF56935">
    <property type="entry name" value="Porins"/>
    <property type="match status" value="1"/>
</dbReference>
<keyword evidence="4" id="KW-0812">Transmembrane</keyword>
<dbReference type="Gene3D" id="2.40.170.20">
    <property type="entry name" value="TonB-dependent receptor, beta-barrel domain"/>
    <property type="match status" value="1"/>
</dbReference>
<dbReference type="InterPro" id="IPR013784">
    <property type="entry name" value="Carb-bd-like_fold"/>
</dbReference>
<evidence type="ECO:0000256" key="1">
    <source>
        <dbReference type="ARBA" id="ARBA00004571"/>
    </source>
</evidence>
<keyword evidence="5" id="KW-0472">Membrane</keyword>
<evidence type="ECO:0000256" key="6">
    <source>
        <dbReference type="ARBA" id="ARBA00023237"/>
    </source>
</evidence>
<dbReference type="Proteomes" id="UP001634747">
    <property type="component" value="Unassembled WGS sequence"/>
</dbReference>
<dbReference type="InterPro" id="IPR036942">
    <property type="entry name" value="Beta-barrel_TonB_sf"/>
</dbReference>
<evidence type="ECO:0000256" key="7">
    <source>
        <dbReference type="SAM" id="SignalP"/>
    </source>
</evidence>
<dbReference type="InterPro" id="IPR057601">
    <property type="entry name" value="Oar-like_b-barrel"/>
</dbReference>
<evidence type="ECO:0000256" key="3">
    <source>
        <dbReference type="ARBA" id="ARBA00022452"/>
    </source>
</evidence>
<gene>
    <name evidence="9" type="ORF">ACK2TP_09765</name>
</gene>
<reference evidence="9 10" key="1">
    <citation type="submission" date="2024-12" db="EMBL/GenBank/DDBJ databases">
        <authorList>
            <person name="Lee Y."/>
        </authorList>
    </citation>
    <scope>NUCLEOTIDE SEQUENCE [LARGE SCALE GENOMIC DNA]</scope>
    <source>
        <strain evidence="9 10">03SUJ4</strain>
    </source>
</reference>
<keyword evidence="7" id="KW-0732">Signal</keyword>
<feature type="signal peptide" evidence="7">
    <location>
        <begin position="1"/>
        <end position="30"/>
    </location>
</feature>
<sequence length="1075" mass="115647">MSHRHPFGSRPLASVLGLALLPAVTFQAHAQTFRGSISGNLQDPSGAAVAGATITATQEDTGIARTTVSSSSGDYTFADLPLGQYTVTVSVSSFQPYAVKGVTVSAGSTYSLPIRLAVSEQTATVDVSASALALDTANMQQTTTLPEHLLQDVPLNGRDFKKLVGVLPGFGGYSGVLGSINGARANQTNWQIDGTDNNDLWTNNSAVNQSGVQGIAGTLMPVDAIQEFSLVTQSTAESGRDPGATANLIIKSGTNQFHGSAYYFNRHEALSVDPVFVPKKKLRNENFGGSIGGPIVPNRTFWFLAFERQQFTIGIQGLGTEPSAAYQNEARNLLALNGIPVNPLSQTLLNTLWEPGALTGPANSGNFSPGLETGFSNNGVLKLDHTFGANDYLSFRYFIGQGNQVAPSGNVVQNSYFEIAPIHIQNYSVVYNHTFSPRVTNQVLLGVSAYNQKFDDFNHSFDVNTLGLNIGNTGLTGAPNIILSGFDQIGVNPPQGRRDITGHVTDALTYVVGSHSFRFGGEYRKAQLDEFYHRNGLGTFNFDGTRGRRQLNGSAVAYPNNPYTDSNVASLADFLAGYVSTSNLARGNPERLVYMNTFDLFAQDAWQVNRRLNVNYGVRWDYEGPIHNGDKNLPTFVPSLGGLVVQGQTIDNLYPQRWLNFGPRVGFAFQPRPDAGTVFRGSYGLFYDTTAISPFLDNRPSGTTAPNGLEGNPAGTSPVQTITQNAYAIAAGQPLFAGGPASIVGLFSVSQSFKTPVSQNFTFSVEQQVGNAAIFSLGYVGSQSRHQVALRDINQVNPNAASTTPVQLLRPYYRQFPNFGAINQVESIANGNYNGLQATLRSNRWHGLTAQVNYTWSHSLDTMTQYRARLPQDSRNFKAEYGNSDYDTRHAANGAISYDIPRLTGGPRRLTEGWQVNAAFNLHGGQPFNIVTASDNSGTADRYQRPNVTGASAATAHTFVPNGASRYVQWISPGAFAQPAAGTFGNLRRNAFYGPGYADTDVSLFKTTKLAERVSLQLRVEMFNVGNRINLAPPSASFGSASFGRVTDTIGDYNGAPGIGPGEPYNTQIAAKLLF</sequence>
<feature type="domain" description="TonB-dependent transporter Oar-like beta-barrel" evidence="8">
    <location>
        <begin position="249"/>
        <end position="1049"/>
    </location>
</feature>
<dbReference type="Pfam" id="PF13620">
    <property type="entry name" value="CarboxypepD_reg"/>
    <property type="match status" value="1"/>
</dbReference>
<evidence type="ECO:0000256" key="2">
    <source>
        <dbReference type="ARBA" id="ARBA00022448"/>
    </source>
</evidence>